<comment type="caution">
    <text evidence="6">The sequence shown here is derived from an EMBL/GenBank/DDBJ whole genome shotgun (WGS) entry which is preliminary data.</text>
</comment>
<accession>A0A916RKC6</accession>
<dbReference type="AlphaFoldDB" id="A0A916RKC6"/>
<dbReference type="PANTHER" id="PTHR30329:SF21">
    <property type="entry name" value="LIPOPROTEIN YIAD-RELATED"/>
    <property type="match status" value="1"/>
</dbReference>
<evidence type="ECO:0000313" key="7">
    <source>
        <dbReference type="Proteomes" id="UP000636264"/>
    </source>
</evidence>
<dbReference type="InterPro" id="IPR006664">
    <property type="entry name" value="OMP_bac"/>
</dbReference>
<comment type="subcellular location">
    <subcellularLocation>
        <location evidence="1">Cell outer membrane</location>
    </subcellularLocation>
</comment>
<feature type="domain" description="OmpA-like" evidence="5">
    <location>
        <begin position="214"/>
        <end position="327"/>
    </location>
</feature>
<evidence type="ECO:0000313" key="6">
    <source>
        <dbReference type="EMBL" id="GGA60599.1"/>
    </source>
</evidence>
<evidence type="ECO:0000256" key="3">
    <source>
        <dbReference type="ARBA" id="ARBA00023237"/>
    </source>
</evidence>
<dbReference type="PRINTS" id="PR01021">
    <property type="entry name" value="OMPADOMAIN"/>
</dbReference>
<reference evidence="6" key="2">
    <citation type="submission" date="2020-09" db="EMBL/GenBank/DDBJ databases">
        <authorList>
            <person name="Sun Q."/>
            <person name="Zhou Y."/>
        </authorList>
    </citation>
    <scope>NUCLEOTIDE SEQUENCE</scope>
    <source>
        <strain evidence="6">CGMCC 1.15320</strain>
    </source>
</reference>
<evidence type="ECO:0000259" key="5">
    <source>
        <dbReference type="PROSITE" id="PS51123"/>
    </source>
</evidence>
<name>A0A916RKC6_9HYPH</name>
<dbReference type="GO" id="GO:0009279">
    <property type="term" value="C:cell outer membrane"/>
    <property type="evidence" value="ECO:0007669"/>
    <property type="project" value="UniProtKB-SubCell"/>
</dbReference>
<keyword evidence="2 4" id="KW-0472">Membrane</keyword>
<dbReference type="EMBL" id="BMIF01000003">
    <property type="protein sequence ID" value="GGA60599.1"/>
    <property type="molecule type" value="Genomic_DNA"/>
</dbReference>
<dbReference type="InterPro" id="IPR036737">
    <property type="entry name" value="OmpA-like_sf"/>
</dbReference>
<dbReference type="Gene3D" id="3.30.1330.60">
    <property type="entry name" value="OmpA-like domain"/>
    <property type="match status" value="1"/>
</dbReference>
<dbReference type="InterPro" id="IPR050330">
    <property type="entry name" value="Bact_OuterMem_StrucFunc"/>
</dbReference>
<organism evidence="6 7">
    <name type="scientific">Nitratireductor aestuarii</name>
    <dbReference type="NCBI Taxonomy" id="1735103"/>
    <lineage>
        <taxon>Bacteria</taxon>
        <taxon>Pseudomonadati</taxon>
        <taxon>Pseudomonadota</taxon>
        <taxon>Alphaproteobacteria</taxon>
        <taxon>Hyphomicrobiales</taxon>
        <taxon>Phyllobacteriaceae</taxon>
        <taxon>Nitratireductor</taxon>
    </lineage>
</organism>
<dbReference type="Pfam" id="PF00691">
    <property type="entry name" value="OmpA"/>
    <property type="match status" value="1"/>
</dbReference>
<keyword evidence="3" id="KW-0998">Cell outer membrane</keyword>
<evidence type="ECO:0000256" key="2">
    <source>
        <dbReference type="ARBA" id="ARBA00023136"/>
    </source>
</evidence>
<keyword evidence="7" id="KW-1185">Reference proteome</keyword>
<evidence type="ECO:0000256" key="1">
    <source>
        <dbReference type="ARBA" id="ARBA00004442"/>
    </source>
</evidence>
<dbReference type="SUPFAM" id="SSF103088">
    <property type="entry name" value="OmpA-like"/>
    <property type="match status" value="1"/>
</dbReference>
<gene>
    <name evidence="6" type="ORF">GCM10011385_12840</name>
</gene>
<dbReference type="CDD" id="cd07185">
    <property type="entry name" value="OmpA_C-like"/>
    <property type="match status" value="1"/>
</dbReference>
<sequence>MTADAAEYQKVFSEDQPGAKDHPLTGRYGDSRILLQSVAAFNEITFAAGKADYQGGKHFTETVKAEGKVTRTIYITPTERSTLEVFRNFYDKLSGDGFETVFQCAGTDECGEPFKELKYHWNNKDTHVSNTTVTGDRTRFVSSVFDGGQDIRYALMKKDGTFVSLFVALNRGGTFGDYSAALNDRVTALVEIAEPKAMDNLMRTIDSAEMASTIASMGSIALYGLYFDTAKAELKAESEPQLVEMANYLKSNDLKFYVVGHTDSQGKLDYNLDLSNRRAKAVAAELVKRGIKKDRIDARGVGPLAPAAPNDDDDGRARNRRVVLVAQ</sequence>
<protein>
    <submittedName>
        <fullName evidence="6">Membrane protein</fullName>
    </submittedName>
</protein>
<dbReference type="InterPro" id="IPR006665">
    <property type="entry name" value="OmpA-like"/>
</dbReference>
<dbReference type="PROSITE" id="PS51123">
    <property type="entry name" value="OMPA_2"/>
    <property type="match status" value="1"/>
</dbReference>
<evidence type="ECO:0000256" key="4">
    <source>
        <dbReference type="PROSITE-ProRule" id="PRU00473"/>
    </source>
</evidence>
<dbReference type="Proteomes" id="UP000636264">
    <property type="component" value="Unassembled WGS sequence"/>
</dbReference>
<reference evidence="6" key="1">
    <citation type="journal article" date="2014" name="Int. J. Syst. Evol. Microbiol.">
        <title>Complete genome sequence of Corynebacterium casei LMG S-19264T (=DSM 44701T), isolated from a smear-ripened cheese.</title>
        <authorList>
            <consortium name="US DOE Joint Genome Institute (JGI-PGF)"/>
            <person name="Walter F."/>
            <person name="Albersmeier A."/>
            <person name="Kalinowski J."/>
            <person name="Ruckert C."/>
        </authorList>
    </citation>
    <scope>NUCLEOTIDE SEQUENCE</scope>
    <source>
        <strain evidence="6">CGMCC 1.15320</strain>
    </source>
</reference>
<dbReference type="PANTHER" id="PTHR30329">
    <property type="entry name" value="STATOR ELEMENT OF FLAGELLAR MOTOR COMPLEX"/>
    <property type="match status" value="1"/>
</dbReference>
<proteinExistence type="predicted"/>